<dbReference type="Proteomes" id="UP000005143">
    <property type="component" value="Unassembled WGS sequence"/>
</dbReference>
<dbReference type="Pfam" id="PF07690">
    <property type="entry name" value="MFS_1"/>
    <property type="match status" value="1"/>
</dbReference>
<dbReference type="PANTHER" id="PTHR42718">
    <property type="entry name" value="MAJOR FACILITATOR SUPERFAMILY MULTIDRUG TRANSPORTER MFSC"/>
    <property type="match status" value="1"/>
</dbReference>
<keyword evidence="3" id="KW-0813">Transport</keyword>
<evidence type="ECO:0000256" key="2">
    <source>
        <dbReference type="ARBA" id="ARBA00008537"/>
    </source>
</evidence>
<dbReference type="GO" id="GO:0022857">
    <property type="term" value="F:transmembrane transporter activity"/>
    <property type="evidence" value="ECO:0007669"/>
    <property type="project" value="InterPro"/>
</dbReference>
<evidence type="ECO:0000313" key="11">
    <source>
        <dbReference type="Proteomes" id="UP000005143"/>
    </source>
</evidence>
<keyword evidence="7 8" id="KW-0472">Membrane</keyword>
<dbReference type="InterPro" id="IPR020846">
    <property type="entry name" value="MFS_dom"/>
</dbReference>
<dbReference type="PROSITE" id="PS50850">
    <property type="entry name" value="MFS"/>
    <property type="match status" value="1"/>
</dbReference>
<comment type="similarity">
    <text evidence="2">Belongs to the major facilitator superfamily. EmrB family.</text>
</comment>
<accession>H0DZS3</accession>
<feature type="transmembrane region" description="Helical" evidence="8">
    <location>
        <begin position="424"/>
        <end position="446"/>
    </location>
</feature>
<evidence type="ECO:0000256" key="5">
    <source>
        <dbReference type="ARBA" id="ARBA00022692"/>
    </source>
</evidence>
<dbReference type="NCBIfam" id="TIGR00711">
    <property type="entry name" value="efflux_EmrB"/>
    <property type="match status" value="1"/>
</dbReference>
<dbReference type="EMBL" id="AGUD01000003">
    <property type="protein sequence ID" value="EHN13027.1"/>
    <property type="molecule type" value="Genomic_DNA"/>
</dbReference>
<evidence type="ECO:0000313" key="10">
    <source>
        <dbReference type="EMBL" id="EHN13027.1"/>
    </source>
</evidence>
<dbReference type="SUPFAM" id="SSF103473">
    <property type="entry name" value="MFS general substrate transporter"/>
    <property type="match status" value="1"/>
</dbReference>
<evidence type="ECO:0000256" key="1">
    <source>
        <dbReference type="ARBA" id="ARBA00004651"/>
    </source>
</evidence>
<proteinExistence type="inferred from homology"/>
<evidence type="ECO:0000259" key="9">
    <source>
        <dbReference type="PROSITE" id="PS50850"/>
    </source>
</evidence>
<keyword evidence="5 8" id="KW-0812">Transmembrane</keyword>
<feature type="transmembrane region" description="Helical" evidence="8">
    <location>
        <begin position="254"/>
        <end position="279"/>
    </location>
</feature>
<evidence type="ECO:0000256" key="6">
    <source>
        <dbReference type="ARBA" id="ARBA00022989"/>
    </source>
</evidence>
<feature type="transmembrane region" description="Helical" evidence="8">
    <location>
        <begin position="36"/>
        <end position="55"/>
    </location>
</feature>
<dbReference type="Gene3D" id="1.20.1720.10">
    <property type="entry name" value="Multidrug resistance protein D"/>
    <property type="match status" value="1"/>
</dbReference>
<feature type="transmembrane region" description="Helical" evidence="8">
    <location>
        <begin position="92"/>
        <end position="113"/>
    </location>
</feature>
<keyword evidence="4" id="KW-1003">Cell membrane</keyword>
<evidence type="ECO:0000256" key="4">
    <source>
        <dbReference type="ARBA" id="ARBA00022475"/>
    </source>
</evidence>
<feature type="transmembrane region" description="Helical" evidence="8">
    <location>
        <begin position="188"/>
        <end position="206"/>
    </location>
</feature>
<feature type="transmembrane region" description="Helical" evidence="8">
    <location>
        <begin position="320"/>
        <end position="338"/>
    </location>
</feature>
<feature type="domain" description="Major facilitator superfamily (MFS) profile" evidence="9">
    <location>
        <begin position="1"/>
        <end position="446"/>
    </location>
</feature>
<feature type="transmembrane region" description="Helical" evidence="8">
    <location>
        <begin position="212"/>
        <end position="233"/>
    </location>
</feature>
<dbReference type="CDD" id="cd17321">
    <property type="entry name" value="MFS_MMR_MDR_like"/>
    <property type="match status" value="1"/>
</dbReference>
<organism evidence="10 11">
    <name type="scientific">Patulibacter medicamentivorans</name>
    <dbReference type="NCBI Taxonomy" id="1097667"/>
    <lineage>
        <taxon>Bacteria</taxon>
        <taxon>Bacillati</taxon>
        <taxon>Actinomycetota</taxon>
        <taxon>Thermoleophilia</taxon>
        <taxon>Solirubrobacterales</taxon>
        <taxon>Patulibacteraceae</taxon>
        <taxon>Patulibacter</taxon>
    </lineage>
</organism>
<feature type="transmembrane region" description="Helical" evidence="8">
    <location>
        <begin position="395"/>
        <end position="412"/>
    </location>
</feature>
<dbReference type="InterPro" id="IPR004638">
    <property type="entry name" value="EmrB-like"/>
</dbReference>
<protein>
    <submittedName>
        <fullName evidence="10">Putative efflux membrane protein</fullName>
    </submittedName>
</protein>
<dbReference type="PATRIC" id="fig|1097667.3.peg.28"/>
<reference evidence="10 11" key="1">
    <citation type="journal article" date="2013" name="Biodegradation">
        <title>Quantitative proteomic analysis of ibuprofen-degrading Patulibacter sp. strain I11.</title>
        <authorList>
            <person name="Almeida B."/>
            <person name="Kjeldal H."/>
            <person name="Lolas I."/>
            <person name="Knudsen A.D."/>
            <person name="Carvalho G."/>
            <person name="Nielsen K.L."/>
            <person name="Barreto Crespo M.T."/>
            <person name="Stensballe A."/>
            <person name="Nielsen J.L."/>
        </authorList>
    </citation>
    <scope>NUCLEOTIDE SEQUENCE [LARGE SCALE GENOMIC DNA]</scope>
    <source>
        <strain evidence="10 11">I11</strain>
    </source>
</reference>
<feature type="transmembrane region" description="Helical" evidence="8">
    <location>
        <begin position="155"/>
        <end position="176"/>
    </location>
</feature>
<feature type="transmembrane region" description="Helical" evidence="8">
    <location>
        <begin position="285"/>
        <end position="308"/>
    </location>
</feature>
<dbReference type="InterPro" id="IPR011701">
    <property type="entry name" value="MFS"/>
</dbReference>
<keyword evidence="11" id="KW-1185">Reference proteome</keyword>
<name>H0DZS3_9ACTN</name>
<dbReference type="GO" id="GO:0005886">
    <property type="term" value="C:plasma membrane"/>
    <property type="evidence" value="ECO:0007669"/>
    <property type="project" value="UniProtKB-SubCell"/>
</dbReference>
<feature type="transmembrane region" description="Helical" evidence="8">
    <location>
        <begin position="67"/>
        <end position="86"/>
    </location>
</feature>
<evidence type="ECO:0000256" key="7">
    <source>
        <dbReference type="ARBA" id="ARBA00023136"/>
    </source>
</evidence>
<sequence>MLAICCLSLLIVGMDATAVNVALPAIRQDLDASVSGLQWTTAAYTVSLASLLMLGGSTGDRLGRARVFQLGLALFTVASLGCSLAPGIEWLIAFRVLQGVGGSMLNPVAMSIIRNTFEDPAERARAIGVWAAVVGVSMALGPVLGGALVELSWRAVFLVNIPIGLVAIALTARFVPESRAPRPRRPDPLGQLLVIVMLATATSAIIEGPGLGWGSPPIVALAVTAAVALLALVRHELRTSDPLIELRFFTSRPFAASTVIAVATFMAFGGFLFVNTLYLQEVRGLSPVGAGLCTLPMALMTVLAGPIAGRVVASRGARGPLVVGGLGLGVGSVMLVSLGPDTSLAWLLLAYCAFGLGFGAVNPPITNTAVSGMPPSQAGVAAAVASTSRQIGQTVGVALVGAVATAGVGDSLHADLSPASHPAWWLIGALGVAVVALGLAASTSAAQASATRTARRLAEASVRA</sequence>
<gene>
    <name evidence="10" type="ORF">PAI11_00280</name>
</gene>
<evidence type="ECO:0000256" key="8">
    <source>
        <dbReference type="SAM" id="Phobius"/>
    </source>
</evidence>
<keyword evidence="6 8" id="KW-1133">Transmembrane helix</keyword>
<feature type="transmembrane region" description="Helical" evidence="8">
    <location>
        <begin position="125"/>
        <end position="149"/>
    </location>
</feature>
<feature type="transmembrane region" description="Helical" evidence="8">
    <location>
        <begin position="344"/>
        <end position="361"/>
    </location>
</feature>
<comment type="subcellular location">
    <subcellularLocation>
        <location evidence="1">Cell membrane</location>
        <topology evidence="1">Multi-pass membrane protein</topology>
    </subcellularLocation>
</comment>
<evidence type="ECO:0000256" key="3">
    <source>
        <dbReference type="ARBA" id="ARBA00022448"/>
    </source>
</evidence>
<dbReference type="PANTHER" id="PTHR42718:SF9">
    <property type="entry name" value="MAJOR FACILITATOR SUPERFAMILY MULTIDRUG TRANSPORTER MFSC"/>
    <property type="match status" value="1"/>
</dbReference>
<comment type="caution">
    <text evidence="10">The sequence shown here is derived from an EMBL/GenBank/DDBJ whole genome shotgun (WGS) entry which is preliminary data.</text>
</comment>
<dbReference type="InterPro" id="IPR036259">
    <property type="entry name" value="MFS_trans_sf"/>
</dbReference>
<dbReference type="AlphaFoldDB" id="H0DZS3"/>
<dbReference type="Gene3D" id="1.20.1250.20">
    <property type="entry name" value="MFS general substrate transporter like domains"/>
    <property type="match status" value="1"/>
</dbReference>